<comment type="similarity">
    <text evidence="2">Belongs to the G-protein coupled receptor 1 family.</text>
</comment>
<evidence type="ECO:0000256" key="1">
    <source>
        <dbReference type="ARBA" id="ARBA00004370"/>
    </source>
</evidence>
<dbReference type="InterPro" id="IPR019427">
    <property type="entry name" value="7TM_GPCR_serpentine_rcpt_Srw"/>
</dbReference>
<dbReference type="Gene3D" id="1.20.1070.10">
    <property type="entry name" value="Rhodopsin 7-helix transmembrane proteins"/>
    <property type="match status" value="1"/>
</dbReference>
<dbReference type="InterPro" id="IPR053219">
    <property type="entry name" value="GPCR_Dmsr-1"/>
</dbReference>
<feature type="transmembrane region" description="Helical" evidence="7">
    <location>
        <begin position="87"/>
        <end position="107"/>
    </location>
</feature>
<dbReference type="PROSITE" id="PS50262">
    <property type="entry name" value="G_PROTEIN_RECEP_F1_2"/>
    <property type="match status" value="1"/>
</dbReference>
<dbReference type="Proteomes" id="UP000076858">
    <property type="component" value="Unassembled WGS sequence"/>
</dbReference>
<dbReference type="OrthoDB" id="5864054at2759"/>
<feature type="compositionally biased region" description="Low complexity" evidence="6">
    <location>
        <begin position="317"/>
        <end position="329"/>
    </location>
</feature>
<dbReference type="STRING" id="35525.A0A162P2J3"/>
<evidence type="ECO:0000256" key="7">
    <source>
        <dbReference type="SAM" id="Phobius"/>
    </source>
</evidence>
<comment type="subcellular location">
    <subcellularLocation>
        <location evidence="1">Membrane</location>
    </subcellularLocation>
</comment>
<feature type="transmembrane region" description="Helical" evidence="7">
    <location>
        <begin position="410"/>
        <end position="426"/>
    </location>
</feature>
<evidence type="ECO:0000259" key="8">
    <source>
        <dbReference type="PROSITE" id="PS50262"/>
    </source>
</evidence>
<dbReference type="InterPro" id="IPR000276">
    <property type="entry name" value="GPCR_Rhodpsn"/>
</dbReference>
<dbReference type="Pfam" id="PF10324">
    <property type="entry name" value="7TM_GPCR_Srw"/>
    <property type="match status" value="2"/>
</dbReference>
<keyword evidence="9" id="KW-0675">Receptor</keyword>
<name>A0A162P2J3_9CRUS</name>
<dbReference type="SUPFAM" id="SSF81321">
    <property type="entry name" value="Family A G protein-coupled receptor-like"/>
    <property type="match status" value="1"/>
</dbReference>
<evidence type="ECO:0000256" key="6">
    <source>
        <dbReference type="SAM" id="MobiDB-lite"/>
    </source>
</evidence>
<dbReference type="GO" id="GO:0008528">
    <property type="term" value="F:G protein-coupled peptide receptor activity"/>
    <property type="evidence" value="ECO:0007669"/>
    <property type="project" value="InterPro"/>
</dbReference>
<feature type="transmembrane region" description="Helical" evidence="7">
    <location>
        <begin position="119"/>
        <end position="138"/>
    </location>
</feature>
<feature type="domain" description="G-protein coupled receptors family 1 profile" evidence="8">
    <location>
        <begin position="99"/>
        <end position="423"/>
    </location>
</feature>
<dbReference type="PANTHER" id="PTHR46273">
    <property type="entry name" value="MYOSUPPRESSIN RECEPTOR 1, ISOFORM B-RELATED"/>
    <property type="match status" value="1"/>
</dbReference>
<feature type="transmembrane region" description="Helical" evidence="7">
    <location>
        <begin position="368"/>
        <end position="390"/>
    </location>
</feature>
<accession>A0A162P2J3</accession>
<evidence type="ECO:0000256" key="2">
    <source>
        <dbReference type="ARBA" id="ARBA00010663"/>
    </source>
</evidence>
<dbReference type="EMBL" id="LRGB01000512">
    <property type="protein sequence ID" value="KZS18464.1"/>
    <property type="molecule type" value="Genomic_DNA"/>
</dbReference>
<feature type="region of interest" description="Disordered" evidence="6">
    <location>
        <begin position="454"/>
        <end position="497"/>
    </location>
</feature>
<dbReference type="InterPro" id="IPR017452">
    <property type="entry name" value="GPCR_Rhodpsn_7TM"/>
</dbReference>
<dbReference type="AlphaFoldDB" id="A0A162P2J3"/>
<keyword evidence="5 7" id="KW-0472">Membrane</keyword>
<feature type="region of interest" description="Disordered" evidence="6">
    <location>
        <begin position="317"/>
        <end position="361"/>
    </location>
</feature>
<gene>
    <name evidence="9" type="ORF">APZ42_014960</name>
</gene>
<dbReference type="PANTHER" id="PTHR46273:SF4">
    <property type="entry name" value="AT19640P"/>
    <property type="match status" value="1"/>
</dbReference>
<dbReference type="GO" id="GO:0005886">
    <property type="term" value="C:plasma membrane"/>
    <property type="evidence" value="ECO:0007669"/>
    <property type="project" value="TreeGrafter"/>
</dbReference>
<evidence type="ECO:0000313" key="10">
    <source>
        <dbReference type="Proteomes" id="UP000076858"/>
    </source>
</evidence>
<feature type="transmembrane region" description="Helical" evidence="7">
    <location>
        <begin position="158"/>
        <end position="185"/>
    </location>
</feature>
<feature type="compositionally biased region" description="Basic and acidic residues" evidence="6">
    <location>
        <begin position="335"/>
        <end position="347"/>
    </location>
</feature>
<feature type="compositionally biased region" description="Polar residues" evidence="6">
    <location>
        <begin position="454"/>
        <end position="468"/>
    </location>
</feature>
<evidence type="ECO:0000256" key="5">
    <source>
        <dbReference type="ARBA" id="ARBA00023136"/>
    </source>
</evidence>
<evidence type="ECO:0000256" key="4">
    <source>
        <dbReference type="ARBA" id="ARBA00022989"/>
    </source>
</evidence>
<sequence length="497" mass="55418">MQLFVSSSETGGVGGGWDDQIVALFNQTMSNETSWPTDEEFLLMMTNNLSAVTTEISSSSSSPPAAKLYCGEGLEAFRRSYLIMHGYISLMVCLFGMMANTLNIIVLTRMDQRISPTNAILTGLALADNLVMIEYIPFTMHMYILRERPVYERFSYPWTVYVLIHAHVTQVFHTISIWLTLLLAVWRYLSVAHPLRSRDWCTLDRALLAILLAYVCSPLVCIPLYLTYTIQEQPYRSPASSLTVNGTGIASPDVPMNHTLYVLGTSELARANESLLENINFWTYSVVVKLIPCVALTFFSFRLISALVSAKERRQNLKSSNTNSSKKNLPAGGCEPERSVSGIERHAPPTGPAAGSGSEKHDRTTRMLLAVLVLFLVTEFPQGILALLSGILGDAFFTNCYRHLGELTDILALINGAINFILYCVMSRQFRQTFSRIFRPRLLDKWTADPLSATRGSNSLANNQNNRLTVRPIPPQQQQQPPQHSIVNLLSPDPCPV</sequence>
<proteinExistence type="inferred from homology"/>
<dbReference type="PRINTS" id="PR00237">
    <property type="entry name" value="GPCRRHODOPSN"/>
</dbReference>
<evidence type="ECO:0000256" key="3">
    <source>
        <dbReference type="ARBA" id="ARBA00022692"/>
    </source>
</evidence>
<feature type="transmembrane region" description="Helical" evidence="7">
    <location>
        <begin position="281"/>
        <end position="304"/>
    </location>
</feature>
<protein>
    <submittedName>
        <fullName evidence="9">Putative G-protein coupled receptor 139</fullName>
    </submittedName>
</protein>
<dbReference type="CDD" id="cd14978">
    <property type="entry name" value="7tmA_FMRFamide_R-like"/>
    <property type="match status" value="1"/>
</dbReference>
<keyword evidence="3 7" id="KW-0812">Transmembrane</keyword>
<evidence type="ECO:0000313" key="9">
    <source>
        <dbReference type="EMBL" id="KZS18464.1"/>
    </source>
</evidence>
<keyword evidence="4 7" id="KW-1133">Transmembrane helix</keyword>
<reference evidence="9 10" key="1">
    <citation type="submission" date="2016-03" db="EMBL/GenBank/DDBJ databases">
        <title>EvidentialGene: Evidence-directed Construction of Genes on Genomes.</title>
        <authorList>
            <person name="Gilbert D.G."/>
            <person name="Choi J.-H."/>
            <person name="Mockaitis K."/>
            <person name="Colbourne J."/>
            <person name="Pfrender M."/>
        </authorList>
    </citation>
    <scope>NUCLEOTIDE SEQUENCE [LARGE SCALE GENOMIC DNA]</scope>
    <source>
        <strain evidence="9 10">Xinb3</strain>
        <tissue evidence="9">Complete organism</tissue>
    </source>
</reference>
<keyword evidence="10" id="KW-1185">Reference proteome</keyword>
<comment type="caution">
    <text evidence="9">The sequence shown here is derived from an EMBL/GenBank/DDBJ whole genome shotgun (WGS) entry which is preliminary data.</text>
</comment>
<dbReference type="SMART" id="SM01381">
    <property type="entry name" value="7TM_GPCR_Srsx"/>
    <property type="match status" value="1"/>
</dbReference>
<feature type="transmembrane region" description="Helical" evidence="7">
    <location>
        <begin position="206"/>
        <end position="228"/>
    </location>
</feature>
<organism evidence="9 10">
    <name type="scientific">Daphnia magna</name>
    <dbReference type="NCBI Taxonomy" id="35525"/>
    <lineage>
        <taxon>Eukaryota</taxon>
        <taxon>Metazoa</taxon>
        <taxon>Ecdysozoa</taxon>
        <taxon>Arthropoda</taxon>
        <taxon>Crustacea</taxon>
        <taxon>Branchiopoda</taxon>
        <taxon>Diplostraca</taxon>
        <taxon>Cladocera</taxon>
        <taxon>Anomopoda</taxon>
        <taxon>Daphniidae</taxon>
        <taxon>Daphnia</taxon>
    </lineage>
</organism>